<sequence>MKGYLIGIYLAFVNILNTSLIYSYPINIGPHSISKFGNYNNGNVCILNYNNVYSTFYKWSKDNKEYQEKIISDTIWLNKNRFSAPNIVVGVYNSNDSDVNYICLLRKVANGRFKMLNIFANPNNNLEDDTLLFENILGFCNANKYSLNVEKLKEIDNSKYYLTYLYSYNC</sequence>
<protein>
    <submittedName>
        <fullName evidence="2">Uncharacterized protein</fullName>
    </submittedName>
</protein>
<accession>A0A6C0LAU3</accession>
<dbReference type="EMBL" id="MN740460">
    <property type="protein sequence ID" value="QHU27703.1"/>
    <property type="molecule type" value="Genomic_DNA"/>
</dbReference>
<feature type="transmembrane region" description="Helical" evidence="1">
    <location>
        <begin position="6"/>
        <end position="25"/>
    </location>
</feature>
<reference evidence="2" key="1">
    <citation type="journal article" date="2020" name="Nature">
        <title>Giant virus diversity and host interactions through global metagenomics.</title>
        <authorList>
            <person name="Schulz F."/>
            <person name="Roux S."/>
            <person name="Paez-Espino D."/>
            <person name="Jungbluth S."/>
            <person name="Walsh D.A."/>
            <person name="Denef V.J."/>
            <person name="McMahon K.D."/>
            <person name="Konstantinidis K.T."/>
            <person name="Eloe-Fadrosh E.A."/>
            <person name="Kyrpides N.C."/>
            <person name="Woyke T."/>
        </authorList>
    </citation>
    <scope>NUCLEOTIDE SEQUENCE</scope>
    <source>
        <strain evidence="2">GVMAG-M-3300027769-26</strain>
    </source>
</reference>
<dbReference type="AlphaFoldDB" id="A0A6C0LAU3"/>
<name>A0A6C0LAU3_9ZZZZ</name>
<proteinExistence type="predicted"/>
<organism evidence="2">
    <name type="scientific">viral metagenome</name>
    <dbReference type="NCBI Taxonomy" id="1070528"/>
    <lineage>
        <taxon>unclassified sequences</taxon>
        <taxon>metagenomes</taxon>
        <taxon>organismal metagenomes</taxon>
    </lineage>
</organism>
<keyword evidence="1" id="KW-0812">Transmembrane</keyword>
<evidence type="ECO:0000256" key="1">
    <source>
        <dbReference type="SAM" id="Phobius"/>
    </source>
</evidence>
<evidence type="ECO:0000313" key="2">
    <source>
        <dbReference type="EMBL" id="QHU27703.1"/>
    </source>
</evidence>
<keyword evidence="1" id="KW-0472">Membrane</keyword>
<keyword evidence="1" id="KW-1133">Transmembrane helix</keyword>